<keyword evidence="1" id="KW-0472">Membrane</keyword>
<feature type="transmembrane region" description="Helical" evidence="1">
    <location>
        <begin position="12"/>
        <end position="29"/>
    </location>
</feature>
<reference evidence="2" key="1">
    <citation type="submission" date="2023-10" db="EMBL/GenBank/DDBJ databases">
        <title>Genome assembly of Pristionchus species.</title>
        <authorList>
            <person name="Yoshida K."/>
            <person name="Sommer R.J."/>
        </authorList>
    </citation>
    <scope>NUCLEOTIDE SEQUENCE</scope>
    <source>
        <strain evidence="2">RS0144</strain>
    </source>
</reference>
<keyword evidence="1" id="KW-1133">Transmembrane helix</keyword>
<proteinExistence type="predicted"/>
<evidence type="ECO:0000256" key="1">
    <source>
        <dbReference type="SAM" id="Phobius"/>
    </source>
</evidence>
<keyword evidence="1" id="KW-0812">Transmembrane</keyword>
<protein>
    <recommendedName>
        <fullName evidence="4">G protein-coupled receptor</fullName>
    </recommendedName>
</protein>
<gene>
    <name evidence="2" type="ORF">PENTCL1PPCAC_2892</name>
</gene>
<feature type="non-terminal residue" evidence="2">
    <location>
        <position position="95"/>
    </location>
</feature>
<evidence type="ECO:0000313" key="2">
    <source>
        <dbReference type="EMBL" id="GMS80717.1"/>
    </source>
</evidence>
<accession>A0AAV5SDU4</accession>
<evidence type="ECO:0008006" key="4">
    <source>
        <dbReference type="Google" id="ProtNLM"/>
    </source>
</evidence>
<organism evidence="2 3">
    <name type="scientific">Pristionchus entomophagus</name>
    <dbReference type="NCBI Taxonomy" id="358040"/>
    <lineage>
        <taxon>Eukaryota</taxon>
        <taxon>Metazoa</taxon>
        <taxon>Ecdysozoa</taxon>
        <taxon>Nematoda</taxon>
        <taxon>Chromadorea</taxon>
        <taxon>Rhabditida</taxon>
        <taxon>Rhabditina</taxon>
        <taxon>Diplogasteromorpha</taxon>
        <taxon>Diplogasteroidea</taxon>
        <taxon>Neodiplogasteridae</taxon>
        <taxon>Pristionchus</taxon>
    </lineage>
</organism>
<comment type="caution">
    <text evidence="2">The sequence shown here is derived from an EMBL/GenBank/DDBJ whole genome shotgun (WGS) entry which is preliminary data.</text>
</comment>
<sequence length="95" mass="10715">QIAKACATFGYLLFYFTTVPMCILSVLKLRINKKTIAQDRLTSDSHEKMLAFYAVVLTSSHMLKSILQYLLPNTLSAFAELVLLLITSSQLRDEV</sequence>
<evidence type="ECO:0000313" key="3">
    <source>
        <dbReference type="Proteomes" id="UP001432027"/>
    </source>
</evidence>
<name>A0AAV5SDU4_9BILA</name>
<dbReference type="Proteomes" id="UP001432027">
    <property type="component" value="Unassembled WGS sequence"/>
</dbReference>
<dbReference type="EMBL" id="BTSX01000001">
    <property type="protein sequence ID" value="GMS80717.1"/>
    <property type="molecule type" value="Genomic_DNA"/>
</dbReference>
<feature type="non-terminal residue" evidence="2">
    <location>
        <position position="1"/>
    </location>
</feature>
<dbReference type="AlphaFoldDB" id="A0AAV5SDU4"/>
<keyword evidence="3" id="KW-1185">Reference proteome</keyword>